<accession>A0ABW8YZC8</accession>
<sequence length="273" mass="29023">MFAGVDFIRPAGPSPAGAAAKGDIVTIIAAEDIAVWPLRDAKGVKMLGNFVLKEGARMYKFSQTTSKFNASTEVEGDEDAYTIKHKVDTEIPGDSLEVNEFLHAWMGINAIVIFDSCQDNFKKAYGTKCAPLQLKPTGQDNNEARKKMVSFEQVAKTTLQPGHYTGALIFAEPYTAATAAFAINSANGSHYVVPALDVTAAIAPTAMELTNGQIVTFIGSGGDDPATLTQGTAGVVEVLLASGTTWTALKNAVIHLQVFDAGDDKYLIELSRS</sequence>
<gene>
    <name evidence="1" type="ORF">ABS766_09920</name>
</gene>
<organism evidence="1 2">
    <name type="scientific">Flavobacterium rhizosphaerae</name>
    <dbReference type="NCBI Taxonomy" id="3163298"/>
    <lineage>
        <taxon>Bacteria</taxon>
        <taxon>Pseudomonadati</taxon>
        <taxon>Bacteroidota</taxon>
        <taxon>Flavobacteriia</taxon>
        <taxon>Flavobacteriales</taxon>
        <taxon>Flavobacteriaceae</taxon>
        <taxon>Flavobacterium</taxon>
    </lineage>
</organism>
<name>A0ABW8YZC8_9FLAO</name>
<evidence type="ECO:0000313" key="2">
    <source>
        <dbReference type="Proteomes" id="UP001629156"/>
    </source>
</evidence>
<protein>
    <submittedName>
        <fullName evidence="1">Uncharacterized protein</fullName>
    </submittedName>
</protein>
<proteinExistence type="predicted"/>
<dbReference type="Proteomes" id="UP001629156">
    <property type="component" value="Unassembled WGS sequence"/>
</dbReference>
<comment type="caution">
    <text evidence="1">The sequence shown here is derived from an EMBL/GenBank/DDBJ whole genome shotgun (WGS) entry which is preliminary data.</text>
</comment>
<keyword evidence="2" id="KW-1185">Reference proteome</keyword>
<dbReference type="RefSeq" id="WP_408084989.1">
    <property type="nucleotide sequence ID" value="NZ_JBELPZ010000009.1"/>
</dbReference>
<evidence type="ECO:0000313" key="1">
    <source>
        <dbReference type="EMBL" id="MFL9844732.1"/>
    </source>
</evidence>
<reference evidence="1 2" key="1">
    <citation type="submission" date="2024-06" db="EMBL/GenBank/DDBJ databases">
        <authorList>
            <person name="Kaempfer P."/>
            <person name="Viver T."/>
        </authorList>
    </citation>
    <scope>NUCLEOTIDE SEQUENCE [LARGE SCALE GENOMIC DNA]</scope>
    <source>
        <strain evidence="1 2">ST-119</strain>
    </source>
</reference>
<dbReference type="EMBL" id="JBELPZ010000009">
    <property type="protein sequence ID" value="MFL9844732.1"/>
    <property type="molecule type" value="Genomic_DNA"/>
</dbReference>